<name>A0AAE1AM46_9GAST</name>
<accession>A0AAE1AM46</accession>
<reference evidence="5" key="1">
    <citation type="journal article" date="2023" name="G3 (Bethesda)">
        <title>A reference genome for the long-term kleptoplast-retaining sea slug Elysia crispata morphotype clarki.</title>
        <authorList>
            <person name="Eastman K.E."/>
            <person name="Pendleton A.L."/>
            <person name="Shaikh M.A."/>
            <person name="Suttiyut T."/>
            <person name="Ogas R."/>
            <person name="Tomko P."/>
            <person name="Gavelis G."/>
            <person name="Widhalm J.R."/>
            <person name="Wisecaver J.H."/>
        </authorList>
    </citation>
    <scope>NUCLEOTIDE SEQUENCE</scope>
    <source>
        <strain evidence="5">ECLA1</strain>
    </source>
</reference>
<comment type="caution">
    <text evidence="5">The sequence shown here is derived from an EMBL/GenBank/DDBJ whole genome shotgun (WGS) entry which is preliminary data.</text>
</comment>
<dbReference type="CDD" id="cd05804">
    <property type="entry name" value="StaR_like"/>
    <property type="match status" value="1"/>
</dbReference>
<evidence type="ECO:0000256" key="4">
    <source>
        <dbReference type="ARBA" id="ARBA00022803"/>
    </source>
</evidence>
<dbReference type="Proteomes" id="UP001283361">
    <property type="component" value="Unassembled WGS sequence"/>
</dbReference>
<dbReference type="InterPro" id="IPR033891">
    <property type="entry name" value="TTC38"/>
</dbReference>
<comment type="similarity">
    <text evidence="1">Belongs to the TTC38 family.</text>
</comment>
<dbReference type="EMBL" id="JAWDGP010001563">
    <property type="protein sequence ID" value="KAK3790193.1"/>
    <property type="molecule type" value="Genomic_DNA"/>
</dbReference>
<dbReference type="PANTHER" id="PTHR16263">
    <property type="entry name" value="TETRATRICOPEPTIDE REPEAT PROTEIN 38"/>
    <property type="match status" value="1"/>
</dbReference>
<keyword evidence="6" id="KW-1185">Reference proteome</keyword>
<evidence type="ECO:0000256" key="3">
    <source>
        <dbReference type="ARBA" id="ARBA00022737"/>
    </source>
</evidence>
<dbReference type="PANTHER" id="PTHR16263:SF4">
    <property type="entry name" value="TETRATRICOPEPTIDE REPEAT PROTEIN 38"/>
    <property type="match status" value="1"/>
</dbReference>
<protein>
    <recommendedName>
        <fullName evidence="2">Tetratricopeptide repeat protein 38</fullName>
    </recommendedName>
</protein>
<evidence type="ECO:0000313" key="6">
    <source>
        <dbReference type="Proteomes" id="UP001283361"/>
    </source>
</evidence>
<keyword evidence="3" id="KW-0677">Repeat</keyword>
<organism evidence="5 6">
    <name type="scientific">Elysia crispata</name>
    <name type="common">lettuce slug</name>
    <dbReference type="NCBI Taxonomy" id="231223"/>
    <lineage>
        <taxon>Eukaryota</taxon>
        <taxon>Metazoa</taxon>
        <taxon>Spiralia</taxon>
        <taxon>Lophotrochozoa</taxon>
        <taxon>Mollusca</taxon>
        <taxon>Gastropoda</taxon>
        <taxon>Heterobranchia</taxon>
        <taxon>Euthyneura</taxon>
        <taxon>Panpulmonata</taxon>
        <taxon>Sacoglossa</taxon>
        <taxon>Placobranchoidea</taxon>
        <taxon>Plakobranchidae</taxon>
        <taxon>Elysia</taxon>
    </lineage>
</organism>
<keyword evidence="4" id="KW-0802">TPR repeat</keyword>
<proteinExistence type="inferred from homology"/>
<dbReference type="AlphaFoldDB" id="A0AAE1AM46"/>
<dbReference type="SUPFAM" id="SSF48452">
    <property type="entry name" value="TPR-like"/>
    <property type="match status" value="1"/>
</dbReference>
<evidence type="ECO:0000313" key="5">
    <source>
        <dbReference type="EMBL" id="KAK3790193.1"/>
    </source>
</evidence>
<sequence length="465" mass="52449">MHSHWRGSQEWRKLGMPLTTGSEEACRLYDAIVTQYAGWYDDESVGGMDGTLQKLAAADPDFVMGQVVTNGLEALSTGRSIRLDPSFKAAIERMVEQARDTNVTQREKKHVEAVKLFAEGDIKSATICWEDILLDHPTDILATKFAHDSYFYMGASIEIRDSIGRVLPHWKPDMPLYGYLLGMHAFGLEETNLYSEAEASARKALNINPRDAWSTHALCHVMEMTGRQQDGINMMTDTDQFWTTCGMLACHNYWHWALYHIEIGDYESALSIFDEQVTVRARNSQQMLDIVDVSSLLFRLQMEGVNIGNRWDSVYDYCKTHLHDHLLVFNDLHILLSCLGSGHKESAQELMDSIQTFVKEGQGHNKDVTADVGQALCQAFVAYDDGDFASAVELLLPIRYKVITIGGSHAQRDLVNLFLIQAAIKSPEKKHHKLARSLLNERKVWKPNAPMTDRLMAKAIEAHAS</sequence>
<gene>
    <name evidence="5" type="ORF">RRG08_007798</name>
</gene>
<evidence type="ECO:0000256" key="1">
    <source>
        <dbReference type="ARBA" id="ARBA00005857"/>
    </source>
</evidence>
<dbReference type="Gene3D" id="1.25.40.10">
    <property type="entry name" value="Tetratricopeptide repeat domain"/>
    <property type="match status" value="1"/>
</dbReference>
<dbReference type="InterPro" id="IPR011990">
    <property type="entry name" value="TPR-like_helical_dom_sf"/>
</dbReference>
<evidence type="ECO:0000256" key="2">
    <source>
        <dbReference type="ARBA" id="ARBA00019992"/>
    </source>
</evidence>